<proteinExistence type="predicted"/>
<dbReference type="AlphaFoldDB" id="A0A328ENN2"/>
<dbReference type="Proteomes" id="UP000248786">
    <property type="component" value="Unassembled WGS sequence"/>
</dbReference>
<accession>A0A328ENN2</accession>
<dbReference type="EMBL" id="QGLD01000016">
    <property type="protein sequence ID" value="RAL70139.1"/>
    <property type="molecule type" value="Genomic_DNA"/>
</dbReference>
<keyword evidence="1" id="KW-0472">Membrane</keyword>
<evidence type="ECO:0000313" key="4">
    <source>
        <dbReference type="Proteomes" id="UP000248786"/>
    </source>
</evidence>
<organism evidence="2 5">
    <name type="scientific">Dehalococcoides mccartyi</name>
    <dbReference type="NCBI Taxonomy" id="61435"/>
    <lineage>
        <taxon>Bacteria</taxon>
        <taxon>Bacillati</taxon>
        <taxon>Chloroflexota</taxon>
        <taxon>Dehalococcoidia</taxon>
        <taxon>Dehalococcoidales</taxon>
        <taxon>Dehalococcoidaceae</taxon>
        <taxon>Dehalococcoides</taxon>
    </lineage>
</organism>
<dbReference type="Proteomes" id="UP000249146">
    <property type="component" value="Unassembled WGS sequence"/>
</dbReference>
<evidence type="ECO:0000313" key="5">
    <source>
        <dbReference type="Proteomes" id="UP000249146"/>
    </source>
</evidence>
<gene>
    <name evidence="3" type="ORF">C1G86_1469</name>
    <name evidence="2" type="ORF">C1G87_1430</name>
</gene>
<evidence type="ECO:0000313" key="3">
    <source>
        <dbReference type="EMBL" id="RAL70139.1"/>
    </source>
</evidence>
<name>A0A328ENN2_9CHLR</name>
<keyword evidence="1" id="KW-1133">Transmembrane helix</keyword>
<comment type="caution">
    <text evidence="2">The sequence shown here is derived from an EMBL/GenBank/DDBJ whole genome shotgun (WGS) entry which is preliminary data.</text>
</comment>
<reference evidence="4 5" key="1">
    <citation type="submission" date="2018-05" db="EMBL/GenBank/DDBJ databases">
        <title>Draft genome sequences of Dehalococcoides mccartyi strains RC and KS.</title>
        <authorList>
            <person name="Higgins S.A."/>
            <person name="Padilla-Crespo E."/>
            <person name="Loeffler F.E."/>
        </authorList>
    </citation>
    <scope>NUCLEOTIDE SEQUENCE [LARGE SCALE GENOMIC DNA]</scope>
    <source>
        <strain evidence="3 4">KS</strain>
        <strain evidence="2 5">RC</strain>
    </source>
</reference>
<protein>
    <submittedName>
        <fullName evidence="2">Uncharacterized protein</fullName>
    </submittedName>
</protein>
<evidence type="ECO:0000313" key="2">
    <source>
        <dbReference type="EMBL" id="RAL68951.1"/>
    </source>
</evidence>
<sequence length="61" mass="7174">MRDLSSQQKYSNVYVNFISIIFPPVSSTLISIDPAKYPNRIVTVFPYYEWAIVFSRRLLKT</sequence>
<evidence type="ECO:0000256" key="1">
    <source>
        <dbReference type="SAM" id="Phobius"/>
    </source>
</evidence>
<feature type="transmembrane region" description="Helical" evidence="1">
    <location>
        <begin position="12"/>
        <end position="32"/>
    </location>
</feature>
<keyword evidence="1" id="KW-0812">Transmembrane</keyword>
<dbReference type="EMBL" id="QGLC01000018">
    <property type="protein sequence ID" value="RAL68951.1"/>
    <property type="molecule type" value="Genomic_DNA"/>
</dbReference>